<feature type="chain" id="PRO_5038856847" description="Hint domain-containing protein" evidence="2">
    <location>
        <begin position="24"/>
        <end position="1437"/>
    </location>
</feature>
<dbReference type="eggNOG" id="COG3209">
    <property type="taxonomic scope" value="Bacteria"/>
</dbReference>
<keyword evidence="2" id="KW-0732">Signal</keyword>
<dbReference type="InterPro" id="IPR036844">
    <property type="entry name" value="Hint_dom_sf"/>
</dbReference>
<dbReference type="STRING" id="512565.AMIS_29860"/>
<sequence>MTLRWRRWTAGLATVVMVTSASAAVNGPVHAAETAVEPADRAAVVQMWQNGGVLVAPAAEKALLGSDDDVRAFLNQVDTLQALDDRIMVNRVLGGGGPTVRAEAQKALDSGQLITFLTEGWQTALNVDQRVRVNQMMAAGGAQVRAAAQKALDADATGPEVEEVDDTPQGPLDIFLASGWQKPFELDQRIKVNLILTKAPTGSNVRRLAQRALDAGDVDALTSFLDSQHAIAAARDEEATAITDLVGAAERASARSAELIETAKEEGAKAATAAAAAKASAQEALAAMREAQDNAEDAARAARRAADAARKSADAAAQAIQASQAAVAAARDAAAAASRAVAAAAATRRAANRAYKAAADAARDKNKAAAALTAASDAEKAAALATRAADAVAKAETVLVKVKDVVAAADSASGNAANAAAAAEDALAQARATGVNVAEAEAAARRARSQAARANRAASASVRYAQAAATAAGNARAAATQAVTSALAAAKAAKDAAGHAGDATKAANAATAAANAATQAADAAVTAANSAYAIYEAARAVDAERLAIFTEDGTEQAHTELAAYRQYQSRIRWDAQEAAKRNAETNRLIAEVRDPATGTTAAVAAARKAALSLNQTAGPYTQQAAARALAGTDDEVVEFVRTGIDVAAARDDRTTLATMAQTGTLDRRAAAIRALAGSDADVARFLAEQNYPERSVDDRVEVNRILAEAKTNGDPATIEHAQRALDGTDQDRRAFLATGQFEAGASDDRVKANRMLSSEESGPELRAAAQIALDGTPGALHEFVTTGWYGPAQNDYDAVVHEQEMLALLARASNAATTAKQNAEEAQAVAATARGKATEAQQWSAKAGETAKLAATYATKAVQSAIKAEESAVKAAKSAKTAVAAAKVANQAASDAAQSVAVAQAAYRRARADANRAIDAAERARASALAAGKDKQEAQRLYNEAVAHANKLIDQEVRAAVQAAQDQFGNCLRDAGPLPELQRECLRVFEPASIQLGRATKNKEFCNKWAQSDSVYYQNCVADTFNPNFMQNRAMDLLTAAALAFSQWGTLSMEFLLGVGLTAVCLGGLCSAALAAVGGAEASMGIGGMFTVWAEGALMRYAAGGVWSGVSGARLLGSINGAINKIRIPAILQRVSTPQKTVQANFARLVSTRALPSCLRRNSFVAGTPVLLADGTTKAIEDVRAGDRVLSTDPATGVTDAQTVTDLITGTGTKNLVELTVDTGDTTATVTATDDHPFWVADLDQWRNADELTAGQWLRTSAGTWVQVTAVQHSTRWTTVHNLTVTTHHTYYVLAGDTSLLTHNTDPCEDFPWQDIGGGWFESPASLLYGPASVHGHRIRHLMAHMGPDPDKEVHTVFDIGDDNLFAVLDEAWLRRGDAVYRDPPNAAFPNKLIIPMDRVIGTRGETHIMFIMKNENEIITAYPKTKLDGSRDDPTR</sequence>
<evidence type="ECO:0000259" key="3">
    <source>
        <dbReference type="SMART" id="SM00306"/>
    </source>
</evidence>
<dbReference type="RefSeq" id="WP_014443101.1">
    <property type="nucleotide sequence ID" value="NC_017093.1"/>
</dbReference>
<dbReference type="Gene3D" id="2.170.16.10">
    <property type="entry name" value="Hedgehog/Intein (Hint) domain"/>
    <property type="match status" value="1"/>
</dbReference>
<gene>
    <name evidence="4" type="ordered locus">AMIS_29860</name>
</gene>
<reference evidence="4 5" key="1">
    <citation type="submission" date="2012-02" db="EMBL/GenBank/DDBJ databases">
        <title>Complete genome sequence of Actinoplanes missouriensis 431 (= NBRC 102363).</title>
        <authorList>
            <person name="Ohnishi Y."/>
            <person name="Ishikawa J."/>
            <person name="Sekine M."/>
            <person name="Hosoyama A."/>
            <person name="Harada T."/>
            <person name="Narita H."/>
            <person name="Hata T."/>
            <person name="Konno Y."/>
            <person name="Tutikane K."/>
            <person name="Fujita N."/>
            <person name="Horinouchi S."/>
            <person name="Hayakawa M."/>
        </authorList>
    </citation>
    <scope>NUCLEOTIDE SEQUENCE [LARGE SCALE GENOMIC DNA]</scope>
    <source>
        <strain evidence="5">ATCC 14538 / DSM 43046 / CBS 188.64 / JCM 3121 / NBRC 102363 / NCIMB 12654 / NRRL B-3342 / UNCC 431</strain>
    </source>
</reference>
<name>I0H5B9_ACTM4</name>
<dbReference type="Pfam" id="PF03752">
    <property type="entry name" value="ALF"/>
    <property type="match status" value="7"/>
</dbReference>
<dbReference type="InterPro" id="IPR003587">
    <property type="entry name" value="Hint_dom_N"/>
</dbReference>
<dbReference type="SUPFAM" id="SSF51294">
    <property type="entry name" value="Hedgehog/intein (Hint) domain"/>
    <property type="match status" value="1"/>
</dbReference>
<feature type="signal peptide" evidence="2">
    <location>
        <begin position="1"/>
        <end position="23"/>
    </location>
</feature>
<dbReference type="PANTHER" id="PTHR23242">
    <property type="entry name" value="TRANSCRIPTION FACTOR HOXA13"/>
    <property type="match status" value="1"/>
</dbReference>
<proteinExistence type="predicted"/>
<evidence type="ECO:0000256" key="1">
    <source>
        <dbReference type="SAM" id="Coils"/>
    </source>
</evidence>
<dbReference type="KEGG" id="ams:AMIS_29860"/>
<keyword evidence="5" id="KW-1185">Reference proteome</keyword>
<dbReference type="SMART" id="SM00306">
    <property type="entry name" value="HintN"/>
    <property type="match status" value="1"/>
</dbReference>
<evidence type="ECO:0000313" key="5">
    <source>
        <dbReference type="Proteomes" id="UP000007882"/>
    </source>
</evidence>
<dbReference type="PATRIC" id="fig|512565.3.peg.2986"/>
<keyword evidence="1" id="KW-0175">Coiled coil</keyword>
<dbReference type="PANTHER" id="PTHR23242:SF9">
    <property type="entry name" value="TRANSCRIPTION FACTOR HOXA13"/>
    <property type="match status" value="1"/>
</dbReference>
<evidence type="ECO:0000256" key="2">
    <source>
        <dbReference type="SAM" id="SignalP"/>
    </source>
</evidence>
<evidence type="ECO:0000313" key="4">
    <source>
        <dbReference type="EMBL" id="BAL88206.1"/>
    </source>
</evidence>
<feature type="coiled-coil region" evidence="1">
    <location>
        <begin position="904"/>
        <end position="955"/>
    </location>
</feature>
<feature type="domain" description="Hint" evidence="3">
    <location>
        <begin position="1161"/>
        <end position="1262"/>
    </location>
</feature>
<dbReference type="Pfam" id="PF07591">
    <property type="entry name" value="PT-HINT"/>
    <property type="match status" value="1"/>
</dbReference>
<organism evidence="4 5">
    <name type="scientific">Actinoplanes missouriensis (strain ATCC 14538 / DSM 43046 / CBS 188.64 / JCM 3121 / NBRC 102363 / NCIMB 12654 / NRRL B-3342 / UNCC 431)</name>
    <dbReference type="NCBI Taxonomy" id="512565"/>
    <lineage>
        <taxon>Bacteria</taxon>
        <taxon>Bacillati</taxon>
        <taxon>Actinomycetota</taxon>
        <taxon>Actinomycetes</taxon>
        <taxon>Micromonosporales</taxon>
        <taxon>Micromonosporaceae</taxon>
        <taxon>Actinoplanes</taxon>
    </lineage>
</organism>
<dbReference type="EMBL" id="AP012319">
    <property type="protein sequence ID" value="BAL88206.1"/>
    <property type="molecule type" value="Genomic_DNA"/>
</dbReference>
<dbReference type="CDD" id="cd00081">
    <property type="entry name" value="Hint"/>
    <property type="match status" value="1"/>
</dbReference>
<dbReference type="InterPro" id="IPR005506">
    <property type="entry name" value="DUF312_ALF"/>
</dbReference>
<dbReference type="Proteomes" id="UP000007882">
    <property type="component" value="Chromosome"/>
</dbReference>
<accession>I0H5B9</accession>
<feature type="coiled-coil region" evidence="1">
    <location>
        <begin position="274"/>
        <end position="312"/>
    </location>
</feature>
<protein>
    <recommendedName>
        <fullName evidence="3">Hint domain-containing protein</fullName>
    </recommendedName>
</protein>
<dbReference type="HOGENOM" id="CLU_004807_0_0_11"/>